<accession>A0ABQ9IHF6</accession>
<organism evidence="1 2">
    <name type="scientific">Dryococelus australis</name>
    <dbReference type="NCBI Taxonomy" id="614101"/>
    <lineage>
        <taxon>Eukaryota</taxon>
        <taxon>Metazoa</taxon>
        <taxon>Ecdysozoa</taxon>
        <taxon>Arthropoda</taxon>
        <taxon>Hexapoda</taxon>
        <taxon>Insecta</taxon>
        <taxon>Pterygota</taxon>
        <taxon>Neoptera</taxon>
        <taxon>Polyneoptera</taxon>
        <taxon>Phasmatodea</taxon>
        <taxon>Verophasmatodea</taxon>
        <taxon>Anareolatae</taxon>
        <taxon>Phasmatidae</taxon>
        <taxon>Eurycanthinae</taxon>
        <taxon>Dryococelus</taxon>
    </lineage>
</organism>
<evidence type="ECO:0000313" key="2">
    <source>
        <dbReference type="Proteomes" id="UP001159363"/>
    </source>
</evidence>
<proteinExistence type="predicted"/>
<reference evidence="1 2" key="1">
    <citation type="submission" date="2023-02" db="EMBL/GenBank/DDBJ databases">
        <title>LHISI_Scaffold_Assembly.</title>
        <authorList>
            <person name="Stuart O.P."/>
            <person name="Cleave R."/>
            <person name="Magrath M.J.L."/>
            <person name="Mikheyev A.S."/>
        </authorList>
    </citation>
    <scope>NUCLEOTIDE SEQUENCE [LARGE SCALE GENOMIC DNA]</scope>
    <source>
        <strain evidence="1">Daus_M_001</strain>
        <tissue evidence="1">Leg muscle</tissue>
    </source>
</reference>
<dbReference type="InterPro" id="IPR027417">
    <property type="entry name" value="P-loop_NTPase"/>
</dbReference>
<comment type="caution">
    <text evidence="1">The sequence shown here is derived from an EMBL/GenBank/DDBJ whole genome shotgun (WGS) entry which is preliminary data.</text>
</comment>
<dbReference type="EMBL" id="JARBHB010000001">
    <property type="protein sequence ID" value="KAJ8895659.1"/>
    <property type="molecule type" value="Genomic_DNA"/>
</dbReference>
<evidence type="ECO:0000313" key="1">
    <source>
        <dbReference type="EMBL" id="KAJ8895659.1"/>
    </source>
</evidence>
<protein>
    <submittedName>
        <fullName evidence="1">Uncharacterized protein</fullName>
    </submittedName>
</protein>
<sequence>MIDLLCYQDENQNENDETDYKTDQKFADHMQKTIEASSEFAKKKSILQQRRYLPVFAVRQELLNVIRENSVVIIIGETGSGKTTQLTQYLHEDGYSRYGMIGCTQPRRVAAMSVAKRVSDEMGTHLGDEVGYAIRFEDCTSEVGSCSKTYL</sequence>
<name>A0ABQ9IHF6_9NEOP</name>
<dbReference type="Proteomes" id="UP001159363">
    <property type="component" value="Chromosome 1"/>
</dbReference>
<dbReference type="PANTHER" id="PTHR18934:SF136">
    <property type="entry name" value="ATP-DEPENDENT RNA HELICASE DHX35-RELATED"/>
    <property type="match status" value="1"/>
</dbReference>
<dbReference type="PANTHER" id="PTHR18934">
    <property type="entry name" value="ATP-DEPENDENT RNA HELICASE"/>
    <property type="match status" value="1"/>
</dbReference>
<dbReference type="Gene3D" id="3.40.50.300">
    <property type="entry name" value="P-loop containing nucleotide triphosphate hydrolases"/>
    <property type="match status" value="1"/>
</dbReference>
<gene>
    <name evidence="1" type="ORF">PR048_000995</name>
</gene>
<keyword evidence="2" id="KW-1185">Reference proteome</keyword>
<dbReference type="SUPFAM" id="SSF52540">
    <property type="entry name" value="P-loop containing nucleoside triphosphate hydrolases"/>
    <property type="match status" value="1"/>
</dbReference>